<dbReference type="PANTHER" id="PTHR30012:SF7">
    <property type="entry name" value="PROTEIN TRANSPORT PROTEIN HOFC HOMOLOG"/>
    <property type="match status" value="1"/>
</dbReference>
<reference evidence="10 11" key="1">
    <citation type="submission" date="2015-11" db="EMBL/GenBank/DDBJ databases">
        <title>Genomic analysis of 38 Legionella species identifies large and diverse effector repertoires.</title>
        <authorList>
            <person name="Burstein D."/>
            <person name="Amaro F."/>
            <person name="Zusman T."/>
            <person name="Lifshitz Z."/>
            <person name="Cohen O."/>
            <person name="Gilbert J.A."/>
            <person name="Pupko T."/>
            <person name="Shuman H.A."/>
            <person name="Segal G."/>
        </authorList>
    </citation>
    <scope>NUCLEOTIDE SEQUENCE [LARGE SCALE GENOMIC DNA]</scope>
    <source>
        <strain evidence="10 11">BL-540</strain>
    </source>
</reference>
<keyword evidence="6 8" id="KW-1133">Transmembrane helix</keyword>
<dbReference type="OrthoDB" id="9805682at2"/>
<dbReference type="AlphaFoldDB" id="A0A0W0VAM2"/>
<keyword evidence="3" id="KW-1003">Cell membrane</keyword>
<dbReference type="GO" id="GO:0005886">
    <property type="term" value="C:plasma membrane"/>
    <property type="evidence" value="ECO:0007669"/>
    <property type="project" value="UniProtKB-SubCell"/>
</dbReference>
<gene>
    <name evidence="10" type="primary">pilC</name>
    <name evidence="10" type="ORF">Ljor_1513</name>
</gene>
<dbReference type="PRINTS" id="PR00812">
    <property type="entry name" value="BCTERIALGSPF"/>
</dbReference>
<dbReference type="FunFam" id="1.20.81.30:FF:000001">
    <property type="entry name" value="Type II secretion system protein F"/>
    <property type="match status" value="1"/>
</dbReference>
<comment type="caution">
    <text evidence="10">The sequence shown here is derived from an EMBL/GenBank/DDBJ whole genome shotgun (WGS) entry which is preliminary data.</text>
</comment>
<dbReference type="Proteomes" id="UP000055035">
    <property type="component" value="Unassembled WGS sequence"/>
</dbReference>
<evidence type="ECO:0000256" key="1">
    <source>
        <dbReference type="ARBA" id="ARBA00004429"/>
    </source>
</evidence>
<dbReference type="PANTHER" id="PTHR30012">
    <property type="entry name" value="GENERAL SECRETION PATHWAY PROTEIN"/>
    <property type="match status" value="1"/>
</dbReference>
<evidence type="ECO:0000259" key="9">
    <source>
        <dbReference type="Pfam" id="PF00482"/>
    </source>
</evidence>
<protein>
    <submittedName>
        <fullName evidence="10">Pilus assembly protein PilC</fullName>
    </submittedName>
</protein>
<comment type="subcellular location">
    <subcellularLocation>
        <location evidence="1">Cell inner membrane</location>
        <topology evidence="1">Multi-pass membrane protein</topology>
    </subcellularLocation>
</comment>
<feature type="transmembrane region" description="Helical" evidence="8">
    <location>
        <begin position="373"/>
        <end position="393"/>
    </location>
</feature>
<dbReference type="EMBL" id="LNYJ01000011">
    <property type="protein sequence ID" value="KTD17207.1"/>
    <property type="molecule type" value="Genomic_DNA"/>
</dbReference>
<feature type="transmembrane region" description="Helical" evidence="8">
    <location>
        <begin position="166"/>
        <end position="188"/>
    </location>
</feature>
<dbReference type="Gene3D" id="1.20.81.30">
    <property type="entry name" value="Type II secretion system (T2SS), domain F"/>
    <property type="match status" value="2"/>
</dbReference>
<evidence type="ECO:0000256" key="8">
    <source>
        <dbReference type="SAM" id="Phobius"/>
    </source>
</evidence>
<accession>A0A0W0VAM2</accession>
<evidence type="ECO:0000313" key="11">
    <source>
        <dbReference type="Proteomes" id="UP000055035"/>
    </source>
</evidence>
<organism evidence="10 11">
    <name type="scientific">Legionella jordanis</name>
    <dbReference type="NCBI Taxonomy" id="456"/>
    <lineage>
        <taxon>Bacteria</taxon>
        <taxon>Pseudomonadati</taxon>
        <taxon>Pseudomonadota</taxon>
        <taxon>Gammaproteobacteria</taxon>
        <taxon>Legionellales</taxon>
        <taxon>Legionellaceae</taxon>
        <taxon>Legionella</taxon>
    </lineage>
</organism>
<sequence>MNKTSKINNYRWRGWDKSGNRCQGWIKAQNALEAKYQLFQQEIAVTKLSKKYFLWLNIHLKDSAVFSQQLATLLQAGIPLLASLRIMQKGQIKPAMKTLLISIQKDLESGYNLSESLAKQGNCFNDLYCGLLNAGEKAGALAMTLQHLAHYQEKIMETKRAIRKTLAYPLTVFFMAVLILIAMLIIVIPEFARIFQSFHAELPGITKQIIFLSEFCRLYGLYFLGFFFISFLIYCSLKQFSPGFSKRCDYWELKLPWLGSFRRKLLIAQLTQSLAITLPSGLPLIEALQLAAAAIENLTFKRVIDGIIRDISQGEPLSEAFKEGNVFPVMLIEMLAIAEESATLDQSFQKLTDYYKAEIEFNIQSLNTFLEPLIMSIIGLAIGIILLAMYVPIFRLGTVI</sequence>
<feature type="domain" description="Type II secretion system protein GspF" evidence="9">
    <location>
        <begin position="66"/>
        <end position="189"/>
    </location>
</feature>
<feature type="transmembrane region" description="Helical" evidence="8">
    <location>
        <begin position="219"/>
        <end position="237"/>
    </location>
</feature>
<dbReference type="PATRIC" id="fig|456.5.peg.1617"/>
<dbReference type="InterPro" id="IPR018076">
    <property type="entry name" value="T2SS_GspF_dom"/>
</dbReference>
<feature type="domain" description="Type II secretion system protein GspF" evidence="9">
    <location>
        <begin position="271"/>
        <end position="392"/>
    </location>
</feature>
<keyword evidence="11" id="KW-1185">Reference proteome</keyword>
<keyword evidence="4" id="KW-0997">Cell inner membrane</keyword>
<evidence type="ECO:0000256" key="6">
    <source>
        <dbReference type="ARBA" id="ARBA00022989"/>
    </source>
</evidence>
<evidence type="ECO:0000256" key="2">
    <source>
        <dbReference type="ARBA" id="ARBA00005745"/>
    </source>
</evidence>
<dbReference type="RefSeq" id="WP_058470990.1">
    <property type="nucleotide sequence ID" value="NZ_CAAAIC010000003.1"/>
</dbReference>
<dbReference type="InterPro" id="IPR003004">
    <property type="entry name" value="GspF/PilC"/>
</dbReference>
<evidence type="ECO:0000256" key="3">
    <source>
        <dbReference type="ARBA" id="ARBA00022475"/>
    </source>
</evidence>
<keyword evidence="7 8" id="KW-0472">Membrane</keyword>
<proteinExistence type="inferred from homology"/>
<evidence type="ECO:0000313" key="10">
    <source>
        <dbReference type="EMBL" id="KTD17207.1"/>
    </source>
</evidence>
<keyword evidence="5 8" id="KW-0812">Transmembrane</keyword>
<dbReference type="InterPro" id="IPR042094">
    <property type="entry name" value="T2SS_GspF_sf"/>
</dbReference>
<evidence type="ECO:0000256" key="5">
    <source>
        <dbReference type="ARBA" id="ARBA00022692"/>
    </source>
</evidence>
<dbReference type="Pfam" id="PF00482">
    <property type="entry name" value="T2SSF"/>
    <property type="match status" value="2"/>
</dbReference>
<name>A0A0W0VAM2_9GAMM</name>
<evidence type="ECO:0000256" key="7">
    <source>
        <dbReference type="ARBA" id="ARBA00023136"/>
    </source>
</evidence>
<comment type="similarity">
    <text evidence="2">Belongs to the GSP F family.</text>
</comment>
<dbReference type="GO" id="GO:0015628">
    <property type="term" value="P:protein secretion by the type II secretion system"/>
    <property type="evidence" value="ECO:0007669"/>
    <property type="project" value="TreeGrafter"/>
</dbReference>
<dbReference type="STRING" id="456.Ljor_1513"/>
<evidence type="ECO:0000256" key="4">
    <source>
        <dbReference type="ARBA" id="ARBA00022519"/>
    </source>
</evidence>